<protein>
    <recommendedName>
        <fullName evidence="2">4Fe-4S ferredoxin-type domain-containing protein</fullName>
    </recommendedName>
</protein>
<feature type="region of interest" description="Disordered" evidence="1">
    <location>
        <begin position="1"/>
        <end position="25"/>
    </location>
</feature>
<gene>
    <name evidence="3" type="ORF">METZ01_LOCUS5377</name>
</gene>
<evidence type="ECO:0000256" key="1">
    <source>
        <dbReference type="SAM" id="MobiDB-lite"/>
    </source>
</evidence>
<dbReference type="InterPro" id="IPR017896">
    <property type="entry name" value="4Fe4S_Fe-S-bd"/>
</dbReference>
<sequence length="334" mass="37343">MKVNDPPAPTYAFGYESPPTPGNEINGLGRKEKTRARHIFHDPSEDAAWTALDEFFSRIAVWGTVRHILANIWQLRRQNGPVSAHRVEVDDPRAMAKRIKTKAQDFGAKLVGITEISDEAIYEGREIPYRYAICIGVPMKREEMLHVPHARAGIEVMRVYREVSRIAIKLAEEIRAMGWPAYAYGNPNSTDILQIPLAIKAGLGQLGKHGSMISEEFGSNFRLCSVATNLPLTTDDPVDIGVDDVCLHCQRCLIDCPADAISPEKQLVRGEKKWYVDFDKCIPYFVKTDGCAICIEVCPFSEPGRGPWLVERVMATRKKRTSTHNNGSTHGNDP</sequence>
<dbReference type="EMBL" id="UINC01000278">
    <property type="protein sequence ID" value="SUZ52523.1"/>
    <property type="molecule type" value="Genomic_DNA"/>
</dbReference>
<dbReference type="Gene3D" id="3.30.70.20">
    <property type="match status" value="1"/>
</dbReference>
<accession>A0A381NG88</accession>
<dbReference type="PANTHER" id="PTHR42827:SF1">
    <property type="entry name" value="IRON-SULFUR CLUSTER-BINDING PROTEIN"/>
    <property type="match status" value="1"/>
</dbReference>
<name>A0A381NG88_9ZZZZ</name>
<dbReference type="PANTHER" id="PTHR42827">
    <property type="entry name" value="IRON-SULFUR CLUSTER-BINDING PROTEIN-RELATED"/>
    <property type="match status" value="1"/>
</dbReference>
<dbReference type="SUPFAM" id="SSF54862">
    <property type="entry name" value="4Fe-4S ferredoxins"/>
    <property type="match status" value="1"/>
</dbReference>
<dbReference type="AlphaFoldDB" id="A0A381NG88"/>
<proteinExistence type="predicted"/>
<feature type="domain" description="4Fe-4S ferredoxin-type" evidence="2">
    <location>
        <begin position="236"/>
        <end position="266"/>
    </location>
</feature>
<organism evidence="3">
    <name type="scientific">marine metagenome</name>
    <dbReference type="NCBI Taxonomy" id="408172"/>
    <lineage>
        <taxon>unclassified sequences</taxon>
        <taxon>metagenomes</taxon>
        <taxon>ecological metagenomes</taxon>
    </lineage>
</organism>
<reference evidence="3" key="1">
    <citation type="submission" date="2018-05" db="EMBL/GenBank/DDBJ databases">
        <authorList>
            <person name="Lanie J.A."/>
            <person name="Ng W.-L."/>
            <person name="Kazmierczak K.M."/>
            <person name="Andrzejewski T.M."/>
            <person name="Davidsen T.M."/>
            <person name="Wayne K.J."/>
            <person name="Tettelin H."/>
            <person name="Glass J.I."/>
            <person name="Rusch D."/>
            <person name="Podicherti R."/>
            <person name="Tsui H.-C.T."/>
            <person name="Winkler M.E."/>
        </authorList>
    </citation>
    <scope>NUCLEOTIDE SEQUENCE</scope>
</reference>
<evidence type="ECO:0000259" key="2">
    <source>
        <dbReference type="PROSITE" id="PS51379"/>
    </source>
</evidence>
<dbReference type="PROSITE" id="PS00198">
    <property type="entry name" value="4FE4S_FER_1"/>
    <property type="match status" value="1"/>
</dbReference>
<dbReference type="InterPro" id="IPR017900">
    <property type="entry name" value="4Fe4S_Fe_S_CS"/>
</dbReference>
<dbReference type="PROSITE" id="PS51379">
    <property type="entry name" value="4FE4S_FER_2"/>
    <property type="match status" value="1"/>
</dbReference>
<evidence type="ECO:0000313" key="3">
    <source>
        <dbReference type="EMBL" id="SUZ52523.1"/>
    </source>
</evidence>
<dbReference type="Pfam" id="PF12838">
    <property type="entry name" value="Fer4_7"/>
    <property type="match status" value="1"/>
</dbReference>